<organism evidence="2 3">
    <name type="scientific">Catharus ustulatus</name>
    <name type="common">Russet-backed thrush</name>
    <name type="synonym">Hylocichla ustulatus</name>
    <dbReference type="NCBI Taxonomy" id="91951"/>
    <lineage>
        <taxon>Eukaryota</taxon>
        <taxon>Metazoa</taxon>
        <taxon>Chordata</taxon>
        <taxon>Craniata</taxon>
        <taxon>Vertebrata</taxon>
        <taxon>Euteleostomi</taxon>
        <taxon>Archelosauria</taxon>
        <taxon>Archosauria</taxon>
        <taxon>Dinosauria</taxon>
        <taxon>Saurischia</taxon>
        <taxon>Theropoda</taxon>
        <taxon>Coelurosauria</taxon>
        <taxon>Aves</taxon>
        <taxon>Neognathae</taxon>
        <taxon>Neoaves</taxon>
        <taxon>Telluraves</taxon>
        <taxon>Australaves</taxon>
        <taxon>Passeriformes</taxon>
        <taxon>Turdidae</taxon>
        <taxon>Catharus</taxon>
    </lineage>
</organism>
<dbReference type="InterPro" id="IPR029352">
    <property type="entry name" value="PCARE"/>
</dbReference>
<reference evidence="2" key="1">
    <citation type="submission" date="2020-10" db="EMBL/GenBank/DDBJ databases">
        <title>Catharus ustulatus (Swainson's thrush) genome, bCatUst1, primary haplotype v2.</title>
        <authorList>
            <person name="Delmore K."/>
            <person name="Vafadar M."/>
            <person name="Formenti G."/>
            <person name="Chow W."/>
            <person name="Pelan S."/>
            <person name="Howe K."/>
            <person name="Rhie A."/>
            <person name="Mountcastle J."/>
            <person name="Haase B."/>
            <person name="Fedrigo O."/>
            <person name="Jarvis E.D."/>
        </authorList>
    </citation>
    <scope>NUCLEOTIDE SEQUENCE [LARGE SCALE GENOMIC DNA]</scope>
</reference>
<feature type="region of interest" description="Disordered" evidence="1">
    <location>
        <begin position="146"/>
        <end position="176"/>
    </location>
</feature>
<accession>A0A8C3U1J9</accession>
<feature type="compositionally biased region" description="Polar residues" evidence="1">
    <location>
        <begin position="1042"/>
        <end position="1056"/>
    </location>
</feature>
<protein>
    <submittedName>
        <fullName evidence="2">Photoreceptor cilium actin regulator</fullName>
    </submittedName>
</protein>
<dbReference type="GO" id="GO:1903546">
    <property type="term" value="P:protein localization to photoreceptor outer segment"/>
    <property type="evidence" value="ECO:0007669"/>
    <property type="project" value="TreeGrafter"/>
</dbReference>
<feature type="compositionally biased region" description="Basic and acidic residues" evidence="1">
    <location>
        <begin position="600"/>
        <end position="610"/>
    </location>
</feature>
<feature type="compositionally biased region" description="Polar residues" evidence="1">
    <location>
        <begin position="970"/>
        <end position="983"/>
    </location>
</feature>
<feature type="region of interest" description="Disordered" evidence="1">
    <location>
        <begin position="59"/>
        <end position="91"/>
    </location>
</feature>
<dbReference type="Pfam" id="PF15449">
    <property type="entry name" value="Retinal"/>
    <property type="match status" value="1"/>
</dbReference>
<feature type="region of interest" description="Disordered" evidence="1">
    <location>
        <begin position="958"/>
        <end position="1268"/>
    </location>
</feature>
<feature type="compositionally biased region" description="Pro residues" evidence="1">
    <location>
        <begin position="1058"/>
        <end position="1087"/>
    </location>
</feature>
<feature type="region of interest" description="Disordered" evidence="1">
    <location>
        <begin position="1"/>
        <end position="26"/>
    </location>
</feature>
<feature type="compositionally biased region" description="Acidic residues" evidence="1">
    <location>
        <begin position="61"/>
        <end position="70"/>
    </location>
</feature>
<keyword evidence="3" id="KW-1185">Reference proteome</keyword>
<feature type="compositionally biased region" description="Basic and acidic residues" evidence="1">
    <location>
        <begin position="1249"/>
        <end position="1268"/>
    </location>
</feature>
<sequence>MGCTPSRSETAGTAARGGLKALNKPKSVLPIDSRDKGIPLLVKGSSCYNIDEYGIQRKDYVEEEEEDGLSDQDKNDNSQLSSKAHSDFQISREDKQIERIVTDAEAVMSELIESQKHVTESIEIRKQTSCESEASAFIWDDKNESNAKQIPKKGKKKKSHKLAKQGQPNKSKEKSILAPCETEKKVDFPELLVKAHQSAYAYLHPNLSKYEAILHMANQATQTQLFLQQMISFLVLRFDEINQLLEEIANDGESLLKDVGGNLAWPVEKDDLKEHPDLLQQLLQYTVNKMQLVSGMLASLTSNALQETCSYLQSAASNLEGKLKAKQSFDEHLLRTVKLLEASTVGPSRSHGDDRTLCSEDSGIGVDNESLKEFGALSQHGGQPSDSCTHGHPSRKHAGTVERANGGTASAGTAASHGCALERRFKDVFHSSVQSREATSCRAEGTSTMPQHANLSKICSYNSLQSDSTQEGEHFKICESTDFPSDEDEDDDDDDEESTLGEDDDNTSLSEMGKDVLPRSLSSPALTDNIQRQSIKRTENVDTEEIILKMKDAISEKIKFVPAKSRRKEWIEDESGRAVLAKRPSTATGRQRKFGKQRRSRSEESLRSQAEDPTLLELQRTQKELSKRLEMLCGKDLANNLELWKSRTAPYLHDERITSKSSRKLKAGLSKNFSILPNQDKVPLFTSDQNPVLPLNEKKVREPVTATEPTQGTPGGKENGPPGAQMPSGSSCTSRQSVKKLIETFSPSGDLAKTAPLRSLGPIKCIRKFGLPVIPPTTPFQRGLAPLNLKHRVSPVEDTNTNDVSSGFPNAFIPAPPAELSKKDTKEETDDDTENLPPPPPELLMDTSSENLSEPEETASREGNSSEDAKKTSKPELHAAKRSQVSPKMKASLQSIDLLPSKNISGPSGVTNKGQRNARAGDEKPHRYSLELNPTSVRILSQEEILATQRKEAADLYKQTHKIIPLRNPSEVSTPHSNSSESKGPSPAPSAPCQKHGSPDLPRSNEKGSLFTRRVSPTRTPPSSPTEKLLFSPPAHHRHSLQAFSSTQPSSPTMQRKPSPPSSPRMPSPPLQKKLPSPPPQRKPLSPPVGHKQSSPTAQRLAGSPALSPTTPSPPASPSCSHKGPRAGLDAGDEHQLSSSKRGSNVRSIFCPATSSLFEARPPVVPGKGTAGVTSQLEAASHSPKSSLLFRQPGERPRKLSLSSTNPQPFVRRSFSDRRPGLQPHLPAPLTAGSEPALNQGLQDQSQQDEMHLYKHSGHCEHRDSHEH</sequence>
<feature type="compositionally biased region" description="Polar residues" evidence="1">
    <location>
        <begin position="902"/>
        <end position="915"/>
    </location>
</feature>
<feature type="region of interest" description="Disordered" evidence="1">
    <location>
        <begin position="376"/>
        <end position="413"/>
    </location>
</feature>
<dbReference type="PANTHER" id="PTHR22017:SF0">
    <property type="entry name" value="PHOTORECEPTOR CILIUM ACTIN REGULATOR"/>
    <property type="match status" value="1"/>
</dbReference>
<dbReference type="GO" id="GO:0001917">
    <property type="term" value="C:photoreceptor inner segment"/>
    <property type="evidence" value="ECO:0007669"/>
    <property type="project" value="TreeGrafter"/>
</dbReference>
<feature type="compositionally biased region" description="Polar residues" evidence="1">
    <location>
        <begin position="520"/>
        <end position="531"/>
    </location>
</feature>
<gene>
    <name evidence="2" type="primary">PCARE</name>
</gene>
<reference evidence="2" key="3">
    <citation type="submission" date="2025-09" db="UniProtKB">
        <authorList>
            <consortium name="Ensembl"/>
        </authorList>
    </citation>
    <scope>IDENTIFICATION</scope>
</reference>
<feature type="region of interest" description="Disordered" evidence="1">
    <location>
        <begin position="581"/>
        <end position="612"/>
    </location>
</feature>
<reference evidence="2" key="2">
    <citation type="submission" date="2025-08" db="UniProtKB">
        <authorList>
            <consortium name="Ensembl"/>
        </authorList>
    </citation>
    <scope>IDENTIFICATION</scope>
</reference>
<feature type="region of interest" description="Disordered" evidence="1">
    <location>
        <begin position="796"/>
        <end position="933"/>
    </location>
</feature>
<dbReference type="Ensembl" id="ENSCUST00005009406.1">
    <property type="protein sequence ID" value="ENSCUSP00005009034.1"/>
    <property type="gene ID" value="ENSCUSG00005005730.1"/>
</dbReference>
<name>A0A8C3U1J9_CATUS</name>
<feature type="compositionally biased region" description="Basic and acidic residues" evidence="1">
    <location>
        <begin position="919"/>
        <end position="929"/>
    </location>
</feature>
<dbReference type="PANTHER" id="PTHR22017">
    <property type="entry name" value="PHOTORECEPTOR CILIUM ACTIN REGULATOR"/>
    <property type="match status" value="1"/>
</dbReference>
<feature type="compositionally biased region" description="Polar residues" evidence="1">
    <location>
        <begin position="1137"/>
        <end position="1157"/>
    </location>
</feature>
<feature type="compositionally biased region" description="Basic and acidic residues" evidence="1">
    <location>
        <begin position="867"/>
        <end position="879"/>
    </location>
</feature>
<evidence type="ECO:0000256" key="1">
    <source>
        <dbReference type="SAM" id="MobiDB-lite"/>
    </source>
</evidence>
<feature type="compositionally biased region" description="Polar residues" evidence="1">
    <location>
        <begin position="1"/>
        <end position="11"/>
    </location>
</feature>
<evidence type="ECO:0000313" key="2">
    <source>
        <dbReference type="Ensembl" id="ENSCUSP00005009034.1"/>
    </source>
</evidence>
<feature type="compositionally biased region" description="Polar residues" evidence="1">
    <location>
        <begin position="1172"/>
        <end position="1186"/>
    </location>
</feature>
<feature type="compositionally biased region" description="Basic residues" evidence="1">
    <location>
        <begin position="150"/>
        <end position="163"/>
    </location>
</feature>
<dbReference type="Proteomes" id="UP000694563">
    <property type="component" value="Chromosome 3"/>
</dbReference>
<dbReference type="GO" id="GO:0001750">
    <property type="term" value="C:photoreceptor outer segment"/>
    <property type="evidence" value="ECO:0007669"/>
    <property type="project" value="TreeGrafter"/>
</dbReference>
<feature type="compositionally biased region" description="Acidic residues" evidence="1">
    <location>
        <begin position="484"/>
        <end position="506"/>
    </location>
</feature>
<dbReference type="AlphaFoldDB" id="A0A8C3U1J9"/>
<feature type="region of interest" description="Disordered" evidence="1">
    <location>
        <begin position="479"/>
        <end position="531"/>
    </location>
</feature>
<dbReference type="GO" id="GO:0035845">
    <property type="term" value="P:photoreceptor cell outer segment organization"/>
    <property type="evidence" value="ECO:0007669"/>
    <property type="project" value="TreeGrafter"/>
</dbReference>
<feature type="compositionally biased region" description="Low complexity" evidence="1">
    <location>
        <begin position="404"/>
        <end position="413"/>
    </location>
</feature>
<proteinExistence type="predicted"/>
<feature type="region of interest" description="Disordered" evidence="1">
    <location>
        <begin position="697"/>
        <end position="735"/>
    </location>
</feature>
<feature type="compositionally biased region" description="Basic residues" evidence="1">
    <location>
        <begin position="590"/>
        <end position="599"/>
    </location>
</feature>
<feature type="compositionally biased region" description="Polar residues" evidence="1">
    <location>
        <begin position="797"/>
        <end position="808"/>
    </location>
</feature>
<evidence type="ECO:0000313" key="3">
    <source>
        <dbReference type="Proteomes" id="UP000694563"/>
    </source>
</evidence>